<evidence type="ECO:0000313" key="3">
    <source>
        <dbReference type="Proteomes" id="UP000179069"/>
    </source>
</evidence>
<gene>
    <name evidence="2" type="ORF">A2785_03020</name>
</gene>
<dbReference type="AlphaFoldDB" id="A0A1G1VMB9"/>
<protein>
    <submittedName>
        <fullName evidence="2">Uncharacterized protein</fullName>
    </submittedName>
</protein>
<name>A0A1G1VMB9_9BACT</name>
<comment type="caution">
    <text evidence="2">The sequence shown here is derived from an EMBL/GenBank/DDBJ whole genome shotgun (WGS) entry which is preliminary data.</text>
</comment>
<dbReference type="EMBL" id="MHCI01000014">
    <property type="protein sequence ID" value="OGY16539.1"/>
    <property type="molecule type" value="Genomic_DNA"/>
</dbReference>
<keyword evidence="1" id="KW-1133">Transmembrane helix</keyword>
<feature type="transmembrane region" description="Helical" evidence="1">
    <location>
        <begin position="20"/>
        <end position="41"/>
    </location>
</feature>
<evidence type="ECO:0000256" key="1">
    <source>
        <dbReference type="SAM" id="Phobius"/>
    </source>
</evidence>
<sequence length="287" mass="32294">MSKKESLRSRRRQAARQRDFSRRAAIVAGSVGTAGLGLYLLDRRFGIFSGERLGSEYPEVLRYYPEMAEQPVRENGVFQTTQTSVRWFNFGDARFDPDAAARIFSYFEEISDNGIISSIHNPSGEDVYFEARPNPVVRPEHVFITSAEAPNPSWLTDWGQGGTYRGFDGSVNLTRIPLVSPEPGLEREVYDTVEKNANKIFIIEACQNSVNVISSDPETPHYFQEAFCVGSGTAVAFRQMKVTYSGYTEFVHDKAFQVPAGTIPFVELDEVLYHEIPVFSPAIHLEQ</sequence>
<keyword evidence="1" id="KW-0472">Membrane</keyword>
<proteinExistence type="predicted"/>
<organism evidence="2 3">
    <name type="scientific">Candidatus Chisholmbacteria bacterium RIFCSPHIGHO2_01_FULL_49_18</name>
    <dbReference type="NCBI Taxonomy" id="1797590"/>
    <lineage>
        <taxon>Bacteria</taxon>
        <taxon>Candidatus Chisholmiibacteriota</taxon>
    </lineage>
</organism>
<evidence type="ECO:0000313" key="2">
    <source>
        <dbReference type="EMBL" id="OGY16539.1"/>
    </source>
</evidence>
<dbReference type="Proteomes" id="UP000179069">
    <property type="component" value="Unassembled WGS sequence"/>
</dbReference>
<reference evidence="2 3" key="1">
    <citation type="journal article" date="2016" name="Nat. Commun.">
        <title>Thousands of microbial genomes shed light on interconnected biogeochemical processes in an aquifer system.</title>
        <authorList>
            <person name="Anantharaman K."/>
            <person name="Brown C.T."/>
            <person name="Hug L.A."/>
            <person name="Sharon I."/>
            <person name="Castelle C.J."/>
            <person name="Probst A.J."/>
            <person name="Thomas B.C."/>
            <person name="Singh A."/>
            <person name="Wilkins M.J."/>
            <person name="Karaoz U."/>
            <person name="Brodie E.L."/>
            <person name="Williams K.H."/>
            <person name="Hubbard S.S."/>
            <person name="Banfield J.F."/>
        </authorList>
    </citation>
    <scope>NUCLEOTIDE SEQUENCE [LARGE SCALE GENOMIC DNA]</scope>
</reference>
<accession>A0A1G1VMB9</accession>
<keyword evidence="1" id="KW-0812">Transmembrane</keyword>